<dbReference type="Pfam" id="PF03795">
    <property type="entry name" value="YCII"/>
    <property type="match status" value="1"/>
</dbReference>
<comment type="caution">
    <text evidence="3">The sequence shown here is derived from an EMBL/GenBank/DDBJ whole genome shotgun (WGS) entry which is preliminary data.</text>
</comment>
<evidence type="ECO:0000256" key="1">
    <source>
        <dbReference type="ARBA" id="ARBA00007689"/>
    </source>
</evidence>
<evidence type="ECO:0000259" key="2">
    <source>
        <dbReference type="Pfam" id="PF03795"/>
    </source>
</evidence>
<feature type="domain" description="YCII-related" evidence="2">
    <location>
        <begin position="11"/>
        <end position="83"/>
    </location>
</feature>
<dbReference type="EMBL" id="BBXV01000039">
    <property type="protein sequence ID" value="GAQ19098.1"/>
    <property type="molecule type" value="Genomic_DNA"/>
</dbReference>
<dbReference type="InterPro" id="IPR005545">
    <property type="entry name" value="YCII"/>
</dbReference>
<protein>
    <submittedName>
        <fullName evidence="3">YciI-like protein</fullName>
    </submittedName>
</protein>
<evidence type="ECO:0000313" key="3">
    <source>
        <dbReference type="EMBL" id="GAQ19098.1"/>
    </source>
</evidence>
<dbReference type="AlphaFoldDB" id="A0A0U9H8R4"/>
<comment type="similarity">
    <text evidence="1">Belongs to the YciI family.</text>
</comment>
<evidence type="ECO:0000313" key="4">
    <source>
        <dbReference type="Proteomes" id="UP000052946"/>
    </source>
</evidence>
<organism evidence="3 4">
    <name type="scientific">Oceanobacillus picturae</name>
    <dbReference type="NCBI Taxonomy" id="171693"/>
    <lineage>
        <taxon>Bacteria</taxon>
        <taxon>Bacillati</taxon>
        <taxon>Bacillota</taxon>
        <taxon>Bacilli</taxon>
        <taxon>Bacillales</taxon>
        <taxon>Bacillaceae</taxon>
        <taxon>Oceanobacillus</taxon>
    </lineage>
</organism>
<proteinExistence type="inferred from homology"/>
<sequence length="93" mass="10536">MNYYAASLPMKDEEKSKTYRPDHLAYLEEMEEQGKVFAKGRFTDGAGGLVIYQADSLEEAEALVKADPYVEKGARNYEVHEWTMVLVGDKPQS</sequence>
<dbReference type="RefSeq" id="WP_058950853.1">
    <property type="nucleotide sequence ID" value="NZ_BBXV01000039.1"/>
</dbReference>
<reference evidence="3 4" key="2">
    <citation type="journal article" date="2016" name="Genome Announc.">
        <title>Draft Genome Sequence of Oceanobacillus picturae Heshi-B3, Isolated from Fermented Rice Bran in a Traditional Japanese Seafood Dish.</title>
        <authorList>
            <person name="Akuzawa S."/>
            <person name="Nagaoka J."/>
            <person name="Kanekatsu M."/>
            <person name="Kanesaki Y."/>
            <person name="Suzuki T."/>
        </authorList>
    </citation>
    <scope>NUCLEOTIDE SEQUENCE [LARGE SCALE GENOMIC DNA]</scope>
    <source>
        <strain evidence="3 4">Heshi-B3</strain>
    </source>
</reference>
<reference evidence="4" key="1">
    <citation type="submission" date="2015-07" db="EMBL/GenBank/DDBJ databases">
        <title>Draft Genome Sequence of Oceanobacillus picturae Heshi-B3 that Was Isolated from Fermented Rice Bran with Aging Salted Mackerel, Which Was Named Heshiko as Traditional Fermented Seafood in Japan.</title>
        <authorList>
            <person name="Akuzawa S."/>
            <person name="Nakagawa J."/>
            <person name="Kanekatsu T."/>
            <person name="Kanesaki Y."/>
            <person name="Suzuki T."/>
        </authorList>
    </citation>
    <scope>NUCLEOTIDE SEQUENCE [LARGE SCALE GENOMIC DNA]</scope>
    <source>
        <strain evidence="4">Heshi-B3</strain>
    </source>
</reference>
<dbReference type="PANTHER" id="PTHR37828">
    <property type="entry name" value="GSR2449 PROTEIN"/>
    <property type="match status" value="1"/>
</dbReference>
<dbReference type="Gene3D" id="3.30.70.1060">
    <property type="entry name" value="Dimeric alpha+beta barrel"/>
    <property type="match status" value="1"/>
</dbReference>
<dbReference type="InterPro" id="IPR011008">
    <property type="entry name" value="Dimeric_a/b-barrel"/>
</dbReference>
<dbReference type="Proteomes" id="UP000052946">
    <property type="component" value="Unassembled WGS sequence"/>
</dbReference>
<dbReference type="PANTHER" id="PTHR37828:SF1">
    <property type="entry name" value="YCII-RELATED DOMAIN-CONTAINING PROTEIN"/>
    <property type="match status" value="1"/>
</dbReference>
<dbReference type="OrthoDB" id="162319at2"/>
<gene>
    <name evidence="3" type="ORF">OPHB3_3057</name>
</gene>
<name>A0A0U9H8R4_9BACI</name>
<dbReference type="SUPFAM" id="SSF54909">
    <property type="entry name" value="Dimeric alpha+beta barrel"/>
    <property type="match status" value="1"/>
</dbReference>
<accession>A0A0U9H8R4</accession>